<evidence type="ECO:0000256" key="4">
    <source>
        <dbReference type="ARBA" id="ARBA00022475"/>
    </source>
</evidence>
<keyword evidence="5 10" id="KW-0812">Transmembrane</keyword>
<evidence type="ECO:0000256" key="2">
    <source>
        <dbReference type="ARBA" id="ARBA00006742"/>
    </source>
</evidence>
<dbReference type="PRINTS" id="PR01853">
    <property type="entry name" value="YAJCTRNLCASE"/>
</dbReference>
<evidence type="ECO:0000256" key="6">
    <source>
        <dbReference type="ARBA" id="ARBA00022927"/>
    </source>
</evidence>
<dbReference type="Proteomes" id="UP000317716">
    <property type="component" value="Unassembled WGS sequence"/>
</dbReference>
<dbReference type="SMART" id="SM01323">
    <property type="entry name" value="YajC"/>
    <property type="match status" value="1"/>
</dbReference>
<dbReference type="PANTHER" id="PTHR33909">
    <property type="entry name" value="SEC TRANSLOCON ACCESSORY COMPLEX SUBUNIT YAJC"/>
    <property type="match status" value="1"/>
</dbReference>
<evidence type="ECO:0000256" key="5">
    <source>
        <dbReference type="ARBA" id="ARBA00022692"/>
    </source>
</evidence>
<dbReference type="NCBIfam" id="TIGR00739">
    <property type="entry name" value="yajC"/>
    <property type="match status" value="1"/>
</dbReference>
<protein>
    <submittedName>
        <fullName evidence="11">Preprotein translocase subunit YajC</fullName>
    </submittedName>
</protein>
<dbReference type="Pfam" id="PF02699">
    <property type="entry name" value="YajC"/>
    <property type="match status" value="1"/>
</dbReference>
<keyword evidence="9 10" id="KW-0472">Membrane</keyword>
<dbReference type="InterPro" id="IPR003849">
    <property type="entry name" value="Preprotein_translocase_YajC"/>
</dbReference>
<keyword evidence="8" id="KW-0811">Translocation</keyword>
<evidence type="ECO:0000256" key="7">
    <source>
        <dbReference type="ARBA" id="ARBA00022989"/>
    </source>
</evidence>
<evidence type="ECO:0000313" key="11">
    <source>
        <dbReference type="EMBL" id="TMQ51674.1"/>
    </source>
</evidence>
<reference evidence="11 12" key="1">
    <citation type="journal article" date="2019" name="Nat. Microbiol.">
        <title>Mediterranean grassland soil C-N compound turnover is dependent on rainfall and depth, and is mediated by genomically divergent microorganisms.</title>
        <authorList>
            <person name="Diamond S."/>
            <person name="Andeer P.F."/>
            <person name="Li Z."/>
            <person name="Crits-Christoph A."/>
            <person name="Burstein D."/>
            <person name="Anantharaman K."/>
            <person name="Lane K.R."/>
            <person name="Thomas B.C."/>
            <person name="Pan C."/>
            <person name="Northen T.R."/>
            <person name="Banfield J.F."/>
        </authorList>
    </citation>
    <scope>NUCLEOTIDE SEQUENCE [LARGE SCALE GENOMIC DNA]</scope>
    <source>
        <strain evidence="11">WS_2</strain>
    </source>
</reference>
<evidence type="ECO:0000313" key="12">
    <source>
        <dbReference type="Proteomes" id="UP000317716"/>
    </source>
</evidence>
<gene>
    <name evidence="11" type="primary">yajC</name>
    <name evidence="11" type="ORF">E6K72_10165</name>
</gene>
<dbReference type="AlphaFoldDB" id="A0A538SJW7"/>
<proteinExistence type="inferred from homology"/>
<dbReference type="EMBL" id="VBOS01000361">
    <property type="protein sequence ID" value="TMQ51674.1"/>
    <property type="molecule type" value="Genomic_DNA"/>
</dbReference>
<evidence type="ECO:0000256" key="9">
    <source>
        <dbReference type="ARBA" id="ARBA00023136"/>
    </source>
</evidence>
<evidence type="ECO:0000256" key="10">
    <source>
        <dbReference type="SAM" id="Phobius"/>
    </source>
</evidence>
<comment type="similarity">
    <text evidence="2">Belongs to the YajC family.</text>
</comment>
<organism evidence="11 12">
    <name type="scientific">Eiseniibacteriota bacterium</name>
    <dbReference type="NCBI Taxonomy" id="2212470"/>
    <lineage>
        <taxon>Bacteria</taxon>
        <taxon>Candidatus Eiseniibacteriota</taxon>
    </lineage>
</organism>
<evidence type="ECO:0000256" key="3">
    <source>
        <dbReference type="ARBA" id="ARBA00022448"/>
    </source>
</evidence>
<feature type="transmembrane region" description="Helical" evidence="10">
    <location>
        <begin position="20"/>
        <end position="39"/>
    </location>
</feature>
<keyword evidence="6" id="KW-0653">Protein transport</keyword>
<name>A0A538SJW7_UNCEI</name>
<sequence>MWTDAFAQVGSGTPPDPKIALLLQLLQFLPLFIILYLLLIRPQQQQKKKLEAMLKELKKGDRVLTSGGIFGTVIGVDDVKAVLKIADDVKVEFSKSAIVQVLATEAK</sequence>
<evidence type="ECO:0000256" key="8">
    <source>
        <dbReference type="ARBA" id="ARBA00023010"/>
    </source>
</evidence>
<dbReference type="GO" id="GO:0005886">
    <property type="term" value="C:plasma membrane"/>
    <property type="evidence" value="ECO:0007669"/>
    <property type="project" value="UniProtKB-SubCell"/>
</dbReference>
<accession>A0A538SJW7</accession>
<dbReference type="GO" id="GO:0015031">
    <property type="term" value="P:protein transport"/>
    <property type="evidence" value="ECO:0007669"/>
    <property type="project" value="UniProtKB-KW"/>
</dbReference>
<evidence type="ECO:0000256" key="1">
    <source>
        <dbReference type="ARBA" id="ARBA00004162"/>
    </source>
</evidence>
<keyword evidence="7 10" id="KW-1133">Transmembrane helix</keyword>
<comment type="caution">
    <text evidence="11">The sequence shown here is derived from an EMBL/GenBank/DDBJ whole genome shotgun (WGS) entry which is preliminary data.</text>
</comment>
<keyword evidence="4" id="KW-1003">Cell membrane</keyword>
<keyword evidence="3" id="KW-0813">Transport</keyword>
<dbReference type="PANTHER" id="PTHR33909:SF1">
    <property type="entry name" value="SEC TRANSLOCON ACCESSORY COMPLEX SUBUNIT YAJC"/>
    <property type="match status" value="1"/>
</dbReference>
<comment type="subcellular location">
    <subcellularLocation>
        <location evidence="1">Cell membrane</location>
        <topology evidence="1">Single-pass membrane protein</topology>
    </subcellularLocation>
</comment>